<dbReference type="InterPro" id="IPR036864">
    <property type="entry name" value="Zn2-C6_fun-type_DNA-bd_sf"/>
</dbReference>
<name>A0A8H6QSG1_9EURO</name>
<evidence type="ECO:0000256" key="4">
    <source>
        <dbReference type="ARBA" id="ARBA00023125"/>
    </source>
</evidence>
<evidence type="ECO:0000256" key="1">
    <source>
        <dbReference type="ARBA" id="ARBA00022723"/>
    </source>
</evidence>
<evidence type="ECO:0000256" key="3">
    <source>
        <dbReference type="ARBA" id="ARBA00023015"/>
    </source>
</evidence>
<keyword evidence="8" id="KW-0472">Membrane</keyword>
<feature type="compositionally biased region" description="Polar residues" evidence="7">
    <location>
        <begin position="1171"/>
        <end position="1180"/>
    </location>
</feature>
<evidence type="ECO:0000259" key="10">
    <source>
        <dbReference type="PROSITE" id="PS50048"/>
    </source>
</evidence>
<dbReference type="EMBL" id="JACBAG010001898">
    <property type="protein sequence ID" value="KAF7177422.1"/>
    <property type="molecule type" value="Genomic_DNA"/>
</dbReference>
<comment type="caution">
    <text evidence="11">The sequence shown here is derived from an EMBL/GenBank/DDBJ whole genome shotgun (WGS) entry which is preliminary data.</text>
</comment>
<sequence>MEATQRPRPSLLPTLPPIGTSLPYRLRHSADVADARKDRPDTGQFIKYGHPFQSLHRFFVGLEPMWSDVSAIEFTEDSPVGYVKKLTVAGEVPVNRLSETCHHNIVNLREVFISERSIFFVYEKWGISLEEIHSLSPVFQLGEVEVATICREVLKGLQYMHKLLGITHGNLSLSNIHIMEDGSVKIGESMVTSPEARDKSADVQAVCALAGALLELDDMPGTRGTIGLLASDFVNAPPTATIDELLKVSSEIFESPGRGGVVSSGVNLIRIAFLPEIQCRELVFASGQHPLHALENRKMETFKQSADKKTPPPPASVAACALDLPRSDTSLTMETEYVRMLLELQDIHWFYNSVASLAAWMLLAGYLVIPGTFTSLQRSDSLTNEVAQNDAGKAILKTIQNPPLVAIALTLLGIGAAIMSFLFYRWRRNYLWLINRLFIPTLLNTAAGLLTTLINIYTAKDKCWSIMALLTVVVSGVLAASSAGLTIVYKFWKLRIVLEDHEREIRAGLCKPPEMDSDFQGQGTPNSSFSSAVRTREKDIRAFFTPARQWLRSVLELSRAQVAVLRGEYSLARYFNVPFASDSIAERVENLFGELRVLKDENGELDNGIRWIDVLLAPTYEPTPQEDGSLHLRLDGRKGLIKMSTSDHDLIKTGIPQQLLNPRTYESDVLAERETMKLVEQELAFLNEVASQIINTNDDGLSRLGERFEALGQLRNEPGHSQEAQPIFSIGTDSQAHAQCETSTGSPERTTQGASTTNRPWTSEERARVPQWFRARKHLPRKEVVAQFEQDFGHHRSFGAIQTASYYRPKTKDDGNPRKRRRTLAPGNPSPRPTTTETARATEPSNDVPRSLTTDSIPRANISFLDALKSFPRPEVPRAELNQPKVVSAESLQAANAEEPSNAAGGTSWNERSSSSTSASEIRSPGQAVTGALLPTVGEAVVGCVSSGNDYRLTQLSSTNDRDGNGPCNANTENRALGTPAGFRPVNLGSRPGSGAVDMRAHASMTVAMIPTVNTHQLDTRNTDSGPTGHAVAADSAGHISLGISKGGSVPGPQMVTRAQPNGGETLPDLLNESREGISSSPSQREHQSLSVSVPETEPRIIASALGPCRPQSSNTNRSQDLSQLSSHIPAAQQLNYSAVQFTEAQQLESQSHQHQPYHTGTATPAGPTPSEKSNPTIRSASKEKLTRSRTGCSACRKKRVECDGNSPTCDNCARSGLPCDGPRKSRRPGHKPSAQQRIVVLKYAGQAGMCPKGGASSVSDGNPVTVAERIDSSGEKACVSDCTTESTQQRSISEARIGSTSVSNGGPITPFSNFAWGQETLPGSLVSPTACELPSIANLAPGRYEIPSIHQIFDWTSPSPH</sequence>
<evidence type="ECO:0000256" key="5">
    <source>
        <dbReference type="ARBA" id="ARBA00023163"/>
    </source>
</evidence>
<keyword evidence="5" id="KW-0804">Transcription</keyword>
<dbReference type="InterPro" id="IPR011009">
    <property type="entry name" value="Kinase-like_dom_sf"/>
</dbReference>
<feature type="compositionally biased region" description="Low complexity" evidence="7">
    <location>
        <begin position="833"/>
        <end position="845"/>
    </location>
</feature>
<dbReference type="GO" id="GO:0003677">
    <property type="term" value="F:DNA binding"/>
    <property type="evidence" value="ECO:0007669"/>
    <property type="project" value="UniProtKB-KW"/>
</dbReference>
<dbReference type="InterPro" id="IPR001138">
    <property type="entry name" value="Zn2Cys6_DnaBD"/>
</dbReference>
<dbReference type="SMART" id="SM00066">
    <property type="entry name" value="GAL4"/>
    <property type="match status" value="1"/>
</dbReference>
<dbReference type="InterPro" id="IPR000719">
    <property type="entry name" value="Prot_kinase_dom"/>
</dbReference>
<feature type="domain" description="Protein kinase" evidence="9">
    <location>
        <begin position="12"/>
        <end position="405"/>
    </location>
</feature>
<keyword evidence="3" id="KW-0805">Transcription regulation</keyword>
<feature type="transmembrane region" description="Helical" evidence="8">
    <location>
        <begin position="464"/>
        <end position="489"/>
    </location>
</feature>
<dbReference type="GO" id="GO:0000981">
    <property type="term" value="F:DNA-binding transcription factor activity, RNA polymerase II-specific"/>
    <property type="evidence" value="ECO:0007669"/>
    <property type="project" value="InterPro"/>
</dbReference>
<evidence type="ECO:0000256" key="6">
    <source>
        <dbReference type="ARBA" id="ARBA00023242"/>
    </source>
</evidence>
<evidence type="ECO:0000313" key="11">
    <source>
        <dbReference type="EMBL" id="KAF7177422.1"/>
    </source>
</evidence>
<accession>A0A8H6QSG1</accession>
<dbReference type="Pfam" id="PF00172">
    <property type="entry name" value="Zn_clus"/>
    <property type="match status" value="1"/>
</dbReference>
<dbReference type="CDD" id="cd00067">
    <property type="entry name" value="GAL4"/>
    <property type="match status" value="1"/>
</dbReference>
<feature type="compositionally biased region" description="Polar residues" evidence="7">
    <location>
        <begin position="1111"/>
        <end position="1126"/>
    </location>
</feature>
<keyword evidence="12" id="KW-1185">Reference proteome</keyword>
<feature type="region of interest" description="Disordered" evidence="7">
    <location>
        <begin position="803"/>
        <end position="855"/>
    </location>
</feature>
<feature type="transmembrane region" description="Helical" evidence="8">
    <location>
        <begin position="349"/>
        <end position="369"/>
    </location>
</feature>
<feature type="region of interest" description="Disordered" evidence="7">
    <location>
        <begin position="1042"/>
        <end position="1126"/>
    </location>
</feature>
<dbReference type="PROSITE" id="PS50048">
    <property type="entry name" value="ZN2_CY6_FUNGAL_2"/>
    <property type="match status" value="1"/>
</dbReference>
<feature type="compositionally biased region" description="Low complexity" evidence="7">
    <location>
        <begin position="1160"/>
        <end position="1170"/>
    </location>
</feature>
<evidence type="ECO:0000256" key="8">
    <source>
        <dbReference type="SAM" id="Phobius"/>
    </source>
</evidence>
<dbReference type="SUPFAM" id="SSF57701">
    <property type="entry name" value="Zn2/Cys6 DNA-binding domain"/>
    <property type="match status" value="1"/>
</dbReference>
<dbReference type="SUPFAM" id="SSF56112">
    <property type="entry name" value="Protein kinase-like (PK-like)"/>
    <property type="match status" value="1"/>
</dbReference>
<dbReference type="Gene3D" id="1.10.510.10">
    <property type="entry name" value="Transferase(Phosphotransferase) domain 1"/>
    <property type="match status" value="1"/>
</dbReference>
<dbReference type="PANTHER" id="PTHR36206">
    <property type="entry name" value="ASPERCRYPTIN BIOSYNTHESIS CLUSTER-SPECIFIC TRANSCRIPTION REGULATOR ATNN-RELATED"/>
    <property type="match status" value="1"/>
</dbReference>
<dbReference type="Pfam" id="PF00069">
    <property type="entry name" value="Pkinase"/>
    <property type="match status" value="1"/>
</dbReference>
<keyword evidence="2" id="KW-0862">Zinc</keyword>
<dbReference type="SMART" id="SM00220">
    <property type="entry name" value="S_TKc"/>
    <property type="match status" value="1"/>
</dbReference>
<dbReference type="PROSITE" id="PS00463">
    <property type="entry name" value="ZN2_CY6_FUNGAL_1"/>
    <property type="match status" value="1"/>
</dbReference>
<feature type="domain" description="Zn(2)-C6 fungal-type" evidence="10">
    <location>
        <begin position="1192"/>
        <end position="1220"/>
    </location>
</feature>
<dbReference type="GO" id="GO:0008270">
    <property type="term" value="F:zinc ion binding"/>
    <property type="evidence" value="ECO:0007669"/>
    <property type="project" value="InterPro"/>
</dbReference>
<dbReference type="PROSITE" id="PS50011">
    <property type="entry name" value="PROTEIN_KINASE_DOM"/>
    <property type="match status" value="1"/>
</dbReference>
<dbReference type="PANTHER" id="PTHR36206:SF12">
    <property type="entry name" value="ASPERCRYPTIN BIOSYNTHESIS CLUSTER-SPECIFIC TRANSCRIPTION REGULATOR ATNN-RELATED"/>
    <property type="match status" value="1"/>
</dbReference>
<feature type="transmembrane region" description="Helical" evidence="8">
    <location>
        <begin position="437"/>
        <end position="458"/>
    </location>
</feature>
<feature type="transmembrane region" description="Helical" evidence="8">
    <location>
        <begin position="404"/>
        <end position="425"/>
    </location>
</feature>
<gene>
    <name evidence="11" type="ORF">CNMCM7691_005627</name>
</gene>
<dbReference type="GO" id="GO:0004672">
    <property type="term" value="F:protein kinase activity"/>
    <property type="evidence" value="ECO:0007669"/>
    <property type="project" value="InterPro"/>
</dbReference>
<organism evidence="11 12">
    <name type="scientific">Aspergillus felis</name>
    <dbReference type="NCBI Taxonomy" id="1287682"/>
    <lineage>
        <taxon>Eukaryota</taxon>
        <taxon>Fungi</taxon>
        <taxon>Dikarya</taxon>
        <taxon>Ascomycota</taxon>
        <taxon>Pezizomycotina</taxon>
        <taxon>Eurotiomycetes</taxon>
        <taxon>Eurotiomycetidae</taxon>
        <taxon>Eurotiales</taxon>
        <taxon>Aspergillaceae</taxon>
        <taxon>Aspergillus</taxon>
        <taxon>Aspergillus subgen. Fumigati</taxon>
    </lineage>
</organism>
<reference evidence="11" key="1">
    <citation type="submission" date="2020-06" db="EMBL/GenBank/DDBJ databases">
        <title>Draft genome sequences of strains closely related to Aspergillus parafelis and Aspergillus hiratsukae.</title>
        <authorList>
            <person name="Dos Santos R.A.C."/>
            <person name="Rivero-Menendez O."/>
            <person name="Steenwyk J.L."/>
            <person name="Mead M.E."/>
            <person name="Goldman G.H."/>
            <person name="Alastruey-Izquierdo A."/>
            <person name="Rokas A."/>
        </authorList>
    </citation>
    <scope>NUCLEOTIDE SEQUENCE</scope>
    <source>
        <strain evidence="11">CNM-CM7691</strain>
    </source>
</reference>
<dbReference type="Proteomes" id="UP000641853">
    <property type="component" value="Unassembled WGS sequence"/>
</dbReference>
<feature type="compositionally biased region" description="Low complexity" evidence="7">
    <location>
        <begin position="907"/>
        <end position="924"/>
    </location>
</feature>
<keyword evidence="1" id="KW-0479">Metal-binding</keyword>
<feature type="region of interest" description="Disordered" evidence="7">
    <location>
        <begin position="893"/>
        <end position="926"/>
    </location>
</feature>
<keyword evidence="8" id="KW-0812">Transmembrane</keyword>
<feature type="region of interest" description="Disordered" evidence="7">
    <location>
        <begin position="733"/>
        <end position="766"/>
    </location>
</feature>
<evidence type="ECO:0000259" key="9">
    <source>
        <dbReference type="PROSITE" id="PS50011"/>
    </source>
</evidence>
<proteinExistence type="predicted"/>
<dbReference type="GO" id="GO:0005524">
    <property type="term" value="F:ATP binding"/>
    <property type="evidence" value="ECO:0007669"/>
    <property type="project" value="InterPro"/>
</dbReference>
<feature type="compositionally biased region" description="Polar residues" evidence="7">
    <location>
        <begin position="733"/>
        <end position="761"/>
    </location>
</feature>
<feature type="region of interest" description="Disordered" evidence="7">
    <location>
        <begin position="1145"/>
        <end position="1186"/>
    </location>
</feature>
<keyword evidence="4" id="KW-0238">DNA-binding</keyword>
<evidence type="ECO:0000256" key="7">
    <source>
        <dbReference type="SAM" id="MobiDB-lite"/>
    </source>
</evidence>
<dbReference type="InterPro" id="IPR052360">
    <property type="entry name" value="Transcr_Regulatory_Proteins"/>
</dbReference>
<feature type="region of interest" description="Disordered" evidence="7">
    <location>
        <begin position="1215"/>
        <end position="1235"/>
    </location>
</feature>
<feature type="compositionally biased region" description="Polar residues" evidence="7">
    <location>
        <begin position="1145"/>
        <end position="1159"/>
    </location>
</feature>
<feature type="compositionally biased region" description="Polar residues" evidence="7">
    <location>
        <begin position="1077"/>
        <end position="1094"/>
    </location>
</feature>
<evidence type="ECO:0000313" key="12">
    <source>
        <dbReference type="Proteomes" id="UP000641853"/>
    </source>
</evidence>
<dbReference type="Gene3D" id="4.10.240.10">
    <property type="entry name" value="Zn(2)-C6 fungal-type DNA-binding domain"/>
    <property type="match status" value="1"/>
</dbReference>
<evidence type="ECO:0000256" key="2">
    <source>
        <dbReference type="ARBA" id="ARBA00022833"/>
    </source>
</evidence>
<evidence type="ECO:0008006" key="13">
    <source>
        <dbReference type="Google" id="ProtNLM"/>
    </source>
</evidence>
<keyword evidence="6" id="KW-0539">Nucleus</keyword>
<keyword evidence="8" id="KW-1133">Transmembrane helix</keyword>
<protein>
    <recommendedName>
        <fullName evidence="13">Zn(2)-C6 fungal-type domain-containing protein</fullName>
    </recommendedName>
</protein>